<dbReference type="InterPro" id="IPR036259">
    <property type="entry name" value="MFS_trans_sf"/>
</dbReference>
<evidence type="ECO:0000256" key="6">
    <source>
        <dbReference type="SAM" id="Phobius"/>
    </source>
</evidence>
<dbReference type="GO" id="GO:0005886">
    <property type="term" value="C:plasma membrane"/>
    <property type="evidence" value="ECO:0007669"/>
    <property type="project" value="TreeGrafter"/>
</dbReference>
<dbReference type="PANTHER" id="PTHR23501">
    <property type="entry name" value="MAJOR FACILITATOR SUPERFAMILY"/>
    <property type="match status" value="1"/>
</dbReference>
<evidence type="ECO:0000313" key="7">
    <source>
        <dbReference type="EMBL" id="KFH46684.1"/>
    </source>
</evidence>
<feature type="transmembrane region" description="Helical" evidence="6">
    <location>
        <begin position="53"/>
        <end position="71"/>
    </location>
</feature>
<feature type="transmembrane region" description="Helical" evidence="6">
    <location>
        <begin position="187"/>
        <end position="209"/>
    </location>
</feature>
<reference evidence="8" key="1">
    <citation type="journal article" date="2014" name="Genome Announc.">
        <title>Genome sequence and annotation of Acremonium chrysogenum, producer of the beta-lactam antibiotic cephalosporin C.</title>
        <authorList>
            <person name="Terfehr D."/>
            <person name="Dahlmann T.A."/>
            <person name="Specht T."/>
            <person name="Zadra I."/>
            <person name="Kuernsteiner H."/>
            <person name="Kueck U."/>
        </authorList>
    </citation>
    <scope>NUCLEOTIDE SEQUENCE [LARGE SCALE GENOMIC DNA]</scope>
    <source>
        <strain evidence="8">ATCC 11550 / CBS 779.69 / DSM 880 / IAM 14645 / JCM 23072 / IMI 49137</strain>
    </source>
</reference>
<evidence type="ECO:0000256" key="2">
    <source>
        <dbReference type="ARBA" id="ARBA00022692"/>
    </source>
</evidence>
<sequence>MIHGSLLVMYFQTVHNIGITLSAVYQIPLTVSSIFSSVAAGIAISAWGHYLPFFWAGPPIYLAGAVLLHTLSTASNEAQLMGYQVPAGIGFGTAVSTTLIAIQAISAPDDLTSACVADAVAAQIGRAVGVSISQNLFVGLLNQGLRDIVSPDEASSFARNGLERMIENMRTMDAGLRQQFREALNEAVATALLVPVAAISLAIIVTMFAERRTLIEKRVVETQPVSTEHFLSTEKTSGQDDLPNHQQPDALDRDRLP</sequence>
<keyword evidence="3 6" id="KW-1133">Transmembrane helix</keyword>
<comment type="subcellular location">
    <subcellularLocation>
        <location evidence="1">Membrane</location>
        <topology evidence="1">Multi-pass membrane protein</topology>
    </subcellularLocation>
</comment>
<comment type="caution">
    <text evidence="7">The sequence shown here is derived from an EMBL/GenBank/DDBJ whole genome shotgun (WGS) entry which is preliminary data.</text>
</comment>
<evidence type="ECO:0000256" key="4">
    <source>
        <dbReference type="ARBA" id="ARBA00023136"/>
    </source>
</evidence>
<keyword evidence="2 6" id="KW-0812">Transmembrane</keyword>
<dbReference type="EMBL" id="JPKY01000017">
    <property type="protein sequence ID" value="KFH46684.1"/>
    <property type="molecule type" value="Genomic_DNA"/>
</dbReference>
<feature type="transmembrane region" description="Helical" evidence="6">
    <location>
        <begin position="83"/>
        <end position="105"/>
    </location>
</feature>
<name>A0A086TBF2_HAPC1</name>
<accession>A0A086TBF2</accession>
<dbReference type="SUPFAM" id="SSF103473">
    <property type="entry name" value="MFS general substrate transporter"/>
    <property type="match status" value="1"/>
</dbReference>
<evidence type="ECO:0000313" key="8">
    <source>
        <dbReference type="Proteomes" id="UP000029964"/>
    </source>
</evidence>
<proteinExistence type="predicted"/>
<protein>
    <submittedName>
        <fullName evidence="7">Putative HC-toxin efflux carrier-like protein</fullName>
    </submittedName>
</protein>
<gene>
    <name evidence="7" type="ORF">ACRE_025010</name>
</gene>
<feature type="region of interest" description="Disordered" evidence="5">
    <location>
        <begin position="226"/>
        <end position="257"/>
    </location>
</feature>
<dbReference type="AlphaFoldDB" id="A0A086TBF2"/>
<feature type="compositionally biased region" description="Polar residues" evidence="5">
    <location>
        <begin position="226"/>
        <end position="236"/>
    </location>
</feature>
<dbReference type="PANTHER" id="PTHR23501:SF198">
    <property type="entry name" value="AZOLE RESISTANCE PROTEIN 1-RELATED"/>
    <property type="match status" value="1"/>
</dbReference>
<dbReference type="OrthoDB" id="10021397at2759"/>
<keyword evidence="4 6" id="KW-0472">Membrane</keyword>
<keyword evidence="8" id="KW-1185">Reference proteome</keyword>
<dbReference type="GO" id="GO:0022857">
    <property type="term" value="F:transmembrane transporter activity"/>
    <property type="evidence" value="ECO:0007669"/>
    <property type="project" value="TreeGrafter"/>
</dbReference>
<dbReference type="Proteomes" id="UP000029964">
    <property type="component" value="Unassembled WGS sequence"/>
</dbReference>
<evidence type="ECO:0000256" key="1">
    <source>
        <dbReference type="ARBA" id="ARBA00004141"/>
    </source>
</evidence>
<feature type="transmembrane region" description="Helical" evidence="6">
    <location>
        <begin position="21"/>
        <end position="47"/>
    </location>
</feature>
<organism evidence="7 8">
    <name type="scientific">Hapsidospora chrysogenum (strain ATCC 11550 / CBS 779.69 / DSM 880 / IAM 14645 / JCM 23072 / IMI 49137)</name>
    <name type="common">Acremonium chrysogenum</name>
    <dbReference type="NCBI Taxonomy" id="857340"/>
    <lineage>
        <taxon>Eukaryota</taxon>
        <taxon>Fungi</taxon>
        <taxon>Dikarya</taxon>
        <taxon>Ascomycota</taxon>
        <taxon>Pezizomycotina</taxon>
        <taxon>Sordariomycetes</taxon>
        <taxon>Hypocreomycetidae</taxon>
        <taxon>Hypocreales</taxon>
        <taxon>Bionectriaceae</taxon>
        <taxon>Hapsidospora</taxon>
    </lineage>
</organism>
<evidence type="ECO:0000256" key="5">
    <source>
        <dbReference type="SAM" id="MobiDB-lite"/>
    </source>
</evidence>
<dbReference type="HOGENOM" id="CLU_1081708_0_0_1"/>
<evidence type="ECO:0000256" key="3">
    <source>
        <dbReference type="ARBA" id="ARBA00022989"/>
    </source>
</evidence>